<accession>A0AAV4C0W7</accession>
<dbReference type="GO" id="GO:0016197">
    <property type="term" value="P:endosomal transport"/>
    <property type="evidence" value="ECO:0007669"/>
    <property type="project" value="TreeGrafter"/>
</dbReference>
<comment type="caution">
    <text evidence="1">The sequence shown here is derived from an EMBL/GenBank/DDBJ whole genome shotgun (WGS) entry which is preliminary data.</text>
</comment>
<dbReference type="Proteomes" id="UP000735302">
    <property type="component" value="Unassembled WGS sequence"/>
</dbReference>
<dbReference type="PANTHER" id="PTHR46319:SF3">
    <property type="entry name" value="ZINC FINGER FYVE DOMAIN-CONTAINING PROTEIN"/>
    <property type="match status" value="1"/>
</dbReference>
<sequence length="126" mass="14109">EDGPLISFAVNKNLSVGVKIIYMDCCVNRWCWCFVTRGMNTAGQAELVVLLELSPEEAGKDSGLVPPTDMFLHFHTLYCDALKGEGCLKKVCVIDFEACRISQKTLQTRTMNCYLSQKHKGNKLVM</sequence>
<dbReference type="GO" id="GO:0031901">
    <property type="term" value="C:early endosome membrane"/>
    <property type="evidence" value="ECO:0007669"/>
    <property type="project" value="TreeGrafter"/>
</dbReference>
<reference evidence="1 2" key="1">
    <citation type="journal article" date="2021" name="Elife">
        <title>Chloroplast acquisition without the gene transfer in kleptoplastic sea slugs, Plakobranchus ocellatus.</title>
        <authorList>
            <person name="Maeda T."/>
            <person name="Takahashi S."/>
            <person name="Yoshida T."/>
            <person name="Shimamura S."/>
            <person name="Takaki Y."/>
            <person name="Nagai Y."/>
            <person name="Toyoda A."/>
            <person name="Suzuki Y."/>
            <person name="Arimoto A."/>
            <person name="Ishii H."/>
            <person name="Satoh N."/>
            <person name="Nishiyama T."/>
            <person name="Hasebe M."/>
            <person name="Maruyama T."/>
            <person name="Minagawa J."/>
            <person name="Obokata J."/>
            <person name="Shigenobu S."/>
        </authorList>
    </citation>
    <scope>NUCLEOTIDE SEQUENCE [LARGE SCALE GENOMIC DNA]</scope>
</reference>
<evidence type="ECO:0000313" key="2">
    <source>
        <dbReference type="Proteomes" id="UP000735302"/>
    </source>
</evidence>
<keyword evidence="2" id="KW-1185">Reference proteome</keyword>
<gene>
    <name evidence="1" type="ORF">PoB_005142200</name>
</gene>
<dbReference type="AlphaFoldDB" id="A0AAV4C0W7"/>
<proteinExistence type="predicted"/>
<feature type="non-terminal residue" evidence="1">
    <location>
        <position position="1"/>
    </location>
</feature>
<evidence type="ECO:0000313" key="1">
    <source>
        <dbReference type="EMBL" id="GFO24917.1"/>
    </source>
</evidence>
<name>A0AAV4C0W7_9GAST</name>
<dbReference type="PANTHER" id="PTHR46319">
    <property type="entry name" value="ZINC FINGER FYVE DOMAIN-CONTAINING PROTEIN"/>
    <property type="match status" value="1"/>
</dbReference>
<protein>
    <submittedName>
        <fullName evidence="1">Zinc finger fyve domain-containing protein 9</fullName>
    </submittedName>
</protein>
<organism evidence="1 2">
    <name type="scientific">Plakobranchus ocellatus</name>
    <dbReference type="NCBI Taxonomy" id="259542"/>
    <lineage>
        <taxon>Eukaryota</taxon>
        <taxon>Metazoa</taxon>
        <taxon>Spiralia</taxon>
        <taxon>Lophotrochozoa</taxon>
        <taxon>Mollusca</taxon>
        <taxon>Gastropoda</taxon>
        <taxon>Heterobranchia</taxon>
        <taxon>Euthyneura</taxon>
        <taxon>Panpulmonata</taxon>
        <taxon>Sacoglossa</taxon>
        <taxon>Placobranchoidea</taxon>
        <taxon>Plakobranchidae</taxon>
        <taxon>Plakobranchus</taxon>
    </lineage>
</organism>
<dbReference type="EMBL" id="BLXT01005674">
    <property type="protein sequence ID" value="GFO24917.1"/>
    <property type="molecule type" value="Genomic_DNA"/>
</dbReference>